<evidence type="ECO:0000313" key="2">
    <source>
        <dbReference type="Proteomes" id="UP000485880"/>
    </source>
</evidence>
<name>A0A8B6MBT3_METTU</name>
<dbReference type="Proteomes" id="UP000485880">
    <property type="component" value="Unassembled WGS sequence"/>
</dbReference>
<keyword evidence="2" id="KW-1185">Reference proteome</keyword>
<protein>
    <submittedName>
        <fullName evidence="1">Uncharacterized protein</fullName>
    </submittedName>
</protein>
<dbReference type="EMBL" id="CABFMQ020000120">
    <property type="protein sequence ID" value="VTZ52005.1"/>
    <property type="molecule type" value="Genomic_DNA"/>
</dbReference>
<reference evidence="1 2" key="1">
    <citation type="submission" date="2019-05" db="EMBL/GenBank/DDBJ databases">
        <authorList>
            <person name="Farhan Ul Haque M."/>
        </authorList>
    </citation>
    <scope>NUCLEOTIDE SEQUENCE [LARGE SCALE GENOMIC DNA]</scope>
    <source>
        <strain evidence="1">2</strain>
    </source>
</reference>
<accession>A0A8B6MBT3</accession>
<sequence>MSLIPARVIRGVSEPLQAKHRAQATFDRSMIRFNEVIQVFRQNFGPRALMLFEPFTRRSMRSLIAVERDLLRQSTLALERPTENGLAAATSRLAEQEIDGHSSPVDGAIEVGPATFDLDVGLINAPAFVGLASEKAVPPLSNSGTARWIQRKFVV</sequence>
<evidence type="ECO:0000313" key="1">
    <source>
        <dbReference type="EMBL" id="VTZ52005.1"/>
    </source>
</evidence>
<gene>
    <name evidence="1" type="ORF">MPC4_60094</name>
</gene>
<dbReference type="AlphaFoldDB" id="A0A8B6MBT3"/>
<organism evidence="1 2">
    <name type="scientific">Methylocella tundrae</name>
    <dbReference type="NCBI Taxonomy" id="227605"/>
    <lineage>
        <taxon>Bacteria</taxon>
        <taxon>Pseudomonadati</taxon>
        <taxon>Pseudomonadota</taxon>
        <taxon>Alphaproteobacteria</taxon>
        <taxon>Hyphomicrobiales</taxon>
        <taxon>Beijerinckiaceae</taxon>
        <taxon>Methylocella</taxon>
    </lineage>
</organism>
<proteinExistence type="predicted"/>
<comment type="caution">
    <text evidence="1">The sequence shown here is derived from an EMBL/GenBank/DDBJ whole genome shotgun (WGS) entry which is preliminary data.</text>
</comment>